<dbReference type="SUPFAM" id="SSF49854">
    <property type="entry name" value="Spermadhesin, CUB domain"/>
    <property type="match status" value="1"/>
</dbReference>
<dbReference type="EMBL" id="JAAAUY010000704">
    <property type="protein sequence ID" value="KAF9327067.1"/>
    <property type="molecule type" value="Genomic_DNA"/>
</dbReference>
<feature type="coiled-coil region" evidence="4">
    <location>
        <begin position="840"/>
        <end position="867"/>
    </location>
</feature>
<evidence type="ECO:0000256" key="5">
    <source>
        <dbReference type="SAM" id="MobiDB-lite"/>
    </source>
</evidence>
<dbReference type="Proteomes" id="UP000696485">
    <property type="component" value="Unassembled WGS sequence"/>
</dbReference>
<sequence>MDGGRLAQGLVPNDRPGLWGYNSDNDNHHNNGRPLPVQAKVYSDFKTAVTQCKSEALGPAWNGTFASNSADGFYESQTRTCTWTIQATTSSNPTIVGVHFITPIQLVCGVDYLTLYDGPDVHSPVIARLCGTTWEESTPTLYSSGPQMTAVFTSQASSPGAYGFTAGWFTTDTAGSKDFFPRAQHAMAYDPAKDMVYIMGGTSAREQFTWDLLTYTFASNKWNLIKESTPRPAPRYGHFAFVYNSDLYVYGGVTTIGGTDEVWRFNGTAWFMSQPNNPEQRPADRVGSACVVITRNNSTKLYIFGGMVPGGASTRDLYTYDLGTTPVWRKIDHKNSVGLSGASAVYHEATDSIYYFGGMVNQTTRNTIVYQYLISQELWYALGPRVNPLTAELESPTFGNGTDNSDDTGDAPLKPANVASAYRPPVMYDPISSVWAPAQAADDYVIIYGGMRPFGPGVNVRDQSCLVRTISIYDLSCQRWIDVDTTVLGGALRGSVNHTMVLRPPGSPGAANKTAWTAYIFGGFDGSYRSDIVNVTLNIPLSPPKDVNDCRALRWCSQYDDCQNCNPNYCSYVGGLCLFDTDKGKDVLVGAPGDIPTYGTLQDLVLQQPELKSRVLASPNDCPNRITLDLNITYPGTIEAGQELAFKIYVDARDSDILFQIQTVPNWNLDFKSLNVWEGFMNMYWRADHGITDNSWDGNSPVSSPKPNDLTPAAYYNSSAYGRVITPEGFLNASELLRRWQWYSGLDASPSSSAIRSSLMDSIVFQAEDPRRFSGYYVFSLTNNNPSTIKYSVTVSAPDHTDTGPPPTGARFDLATLGFVMMGFILAVIVLVFAIRKIRRLMEEREMARYALELRILEEEEGEEERNRQRGGGRVRRADGVEKKPMYKIVVGVQSLDPKEQAGLRHRERSRTVRYQGEPDHLTHIQEPVGTVSEDKRRSRVRSDYIRDLGSLASNIRDRQVRLSKTVSVNEDIISSDLVMLPQTVSSPEVGSVSTPSMRESKKLDRRHSQQERKQQKDGNQEGDLRLSTGSTFSTSSSLQRGWSLRSLGRSDTLKRIREQTKICPEEREGLTQFEGSDQECEQPRLLDSDHEEMLDLATLPPSSQIRFQDQPPVQARRRNPTRIQPISIEPVPYHGALVPQTKRYLRRYHRNLARNARRQQQQRQQALHQQYQSSPTSVHSTHSFGAGLSLSRTPSRRSFTVNRSTSRCAVIRPSPSQGSLRQVQRTASLMTSRTFGGQSKSGTPTRQNSGGRNSRDQHAQEWIQDEATTGIELTAMSEKGGLKHGEYRQGEICTEPPSGNMANMPRKPIRMRGRQEYEPGPLLAVNVLIVFPGDAETRKVMQGGEIEGGRRRGGGGTEPFGTGEHHHHDTLYYNNHDNPYNNNYNNNDYYKDDDEDKDVSEQRLPPMAIGTVFVPDPVRWWAYKAQHLEDQRHFERKLQKMEKQKEA</sequence>
<feature type="compositionally biased region" description="Low complexity" evidence="5">
    <location>
        <begin position="1159"/>
        <end position="1171"/>
    </location>
</feature>
<keyword evidence="3" id="KW-1015">Disulfide bond</keyword>
<keyword evidence="6" id="KW-1133">Transmembrane helix</keyword>
<feature type="region of interest" description="Disordered" evidence="5">
    <location>
        <begin position="985"/>
        <end position="1041"/>
    </location>
</feature>
<dbReference type="PROSITE" id="PS01180">
    <property type="entry name" value="CUB"/>
    <property type="match status" value="1"/>
</dbReference>
<name>A0A9P5VIT8_9FUNG</name>
<keyword evidence="2" id="KW-0677">Repeat</keyword>
<evidence type="ECO:0000256" key="2">
    <source>
        <dbReference type="ARBA" id="ARBA00022737"/>
    </source>
</evidence>
<evidence type="ECO:0000259" key="7">
    <source>
        <dbReference type="PROSITE" id="PS01180"/>
    </source>
</evidence>
<keyword evidence="6" id="KW-0812">Transmembrane</keyword>
<organism evidence="8 9">
    <name type="scientific">Podila minutissima</name>
    <dbReference type="NCBI Taxonomy" id="64525"/>
    <lineage>
        <taxon>Eukaryota</taxon>
        <taxon>Fungi</taxon>
        <taxon>Fungi incertae sedis</taxon>
        <taxon>Mucoromycota</taxon>
        <taxon>Mortierellomycotina</taxon>
        <taxon>Mortierellomycetes</taxon>
        <taxon>Mortierellales</taxon>
        <taxon>Mortierellaceae</taxon>
        <taxon>Podila</taxon>
    </lineage>
</organism>
<feature type="compositionally biased region" description="Basic and acidic residues" evidence="5">
    <location>
        <begin position="999"/>
        <end position="1025"/>
    </location>
</feature>
<evidence type="ECO:0000256" key="1">
    <source>
        <dbReference type="ARBA" id="ARBA00022441"/>
    </source>
</evidence>
<dbReference type="SMART" id="SM00042">
    <property type="entry name" value="CUB"/>
    <property type="match status" value="1"/>
</dbReference>
<dbReference type="Gene3D" id="2.60.120.290">
    <property type="entry name" value="Spermadhesin, CUB domain"/>
    <property type="match status" value="1"/>
</dbReference>
<feature type="region of interest" description="Disordered" evidence="5">
    <location>
        <begin position="1156"/>
        <end position="1260"/>
    </location>
</feature>
<feature type="compositionally biased region" description="Polar residues" evidence="5">
    <location>
        <begin position="1191"/>
        <end position="1208"/>
    </location>
</feature>
<feature type="compositionally biased region" description="Polar residues" evidence="5">
    <location>
        <begin position="1172"/>
        <end position="1184"/>
    </location>
</feature>
<dbReference type="InterPro" id="IPR000859">
    <property type="entry name" value="CUB_dom"/>
</dbReference>
<accession>A0A9P5VIT8</accession>
<dbReference type="InterPro" id="IPR015915">
    <property type="entry name" value="Kelch-typ_b-propeller"/>
</dbReference>
<feature type="compositionally biased region" description="Low complexity" evidence="5">
    <location>
        <begin position="1373"/>
        <end position="1389"/>
    </location>
</feature>
<evidence type="ECO:0000313" key="8">
    <source>
        <dbReference type="EMBL" id="KAF9327067.1"/>
    </source>
</evidence>
<dbReference type="InterPro" id="IPR056737">
    <property type="entry name" value="Beta-prop_ATRN-MKLN-like"/>
</dbReference>
<feature type="region of interest" description="Disordered" evidence="5">
    <location>
        <begin position="393"/>
        <end position="415"/>
    </location>
</feature>
<dbReference type="InterPro" id="IPR035914">
    <property type="entry name" value="Sperma_CUB_dom_sf"/>
</dbReference>
<dbReference type="SUPFAM" id="SSF117281">
    <property type="entry name" value="Kelch motif"/>
    <property type="match status" value="1"/>
</dbReference>
<evidence type="ECO:0000256" key="4">
    <source>
        <dbReference type="SAM" id="Coils"/>
    </source>
</evidence>
<evidence type="ECO:0000313" key="9">
    <source>
        <dbReference type="Proteomes" id="UP000696485"/>
    </source>
</evidence>
<reference evidence="8" key="1">
    <citation type="journal article" date="2020" name="Fungal Divers.">
        <title>Resolving the Mortierellaceae phylogeny through synthesis of multi-gene phylogenetics and phylogenomics.</title>
        <authorList>
            <person name="Vandepol N."/>
            <person name="Liber J."/>
            <person name="Desiro A."/>
            <person name="Na H."/>
            <person name="Kennedy M."/>
            <person name="Barry K."/>
            <person name="Grigoriev I.V."/>
            <person name="Miller A.N."/>
            <person name="O'Donnell K."/>
            <person name="Stajich J.E."/>
            <person name="Bonito G."/>
        </authorList>
    </citation>
    <scope>NUCLEOTIDE SEQUENCE</scope>
    <source>
        <strain evidence="8">NVP1</strain>
    </source>
</reference>
<feature type="region of interest" description="Disordered" evidence="5">
    <location>
        <begin position="1346"/>
        <end position="1400"/>
    </location>
</feature>
<protein>
    <submittedName>
        <fullName evidence="8">Multiple epidermal growth factor-like domains protein 8</fullName>
    </submittedName>
</protein>
<comment type="caution">
    <text evidence="8">The sequence shown here is derived from an EMBL/GenBank/DDBJ whole genome shotgun (WGS) entry which is preliminary data.</text>
</comment>
<feature type="compositionally biased region" description="Polar residues" evidence="5">
    <location>
        <begin position="1215"/>
        <end position="1253"/>
    </location>
</feature>
<feature type="transmembrane region" description="Helical" evidence="6">
    <location>
        <begin position="814"/>
        <end position="835"/>
    </location>
</feature>
<dbReference type="CDD" id="cd00041">
    <property type="entry name" value="CUB"/>
    <property type="match status" value="1"/>
</dbReference>
<keyword evidence="9" id="KW-1185">Reference proteome</keyword>
<keyword evidence="1" id="KW-0880">Kelch repeat</keyword>
<feature type="compositionally biased region" description="Polar residues" evidence="5">
    <location>
        <begin position="985"/>
        <end position="998"/>
    </location>
</feature>
<gene>
    <name evidence="8" type="primary">MEGF8_3</name>
    <name evidence="8" type="ORF">BG006_009589</name>
</gene>
<evidence type="ECO:0000256" key="3">
    <source>
        <dbReference type="ARBA" id="ARBA00023157"/>
    </source>
</evidence>
<dbReference type="Pfam" id="PF00431">
    <property type="entry name" value="CUB"/>
    <property type="match status" value="1"/>
</dbReference>
<feature type="domain" description="CUB" evidence="7">
    <location>
        <begin position="52"/>
        <end position="171"/>
    </location>
</feature>
<feature type="compositionally biased region" description="Low complexity" evidence="5">
    <location>
        <begin position="1028"/>
        <end position="1038"/>
    </location>
</feature>
<dbReference type="PANTHER" id="PTHR23244">
    <property type="entry name" value="KELCH REPEAT DOMAIN"/>
    <property type="match status" value="1"/>
</dbReference>
<dbReference type="Gene3D" id="2.120.10.80">
    <property type="entry name" value="Kelch-type beta propeller"/>
    <property type="match status" value="1"/>
</dbReference>
<dbReference type="Pfam" id="PF24981">
    <property type="entry name" value="Beta-prop_ATRN-LZTR1"/>
    <property type="match status" value="1"/>
</dbReference>
<evidence type="ECO:0000256" key="6">
    <source>
        <dbReference type="SAM" id="Phobius"/>
    </source>
</evidence>
<keyword evidence="6" id="KW-0472">Membrane</keyword>
<keyword evidence="4" id="KW-0175">Coiled coil</keyword>
<proteinExistence type="predicted"/>